<proteinExistence type="inferred from homology"/>
<dbReference type="EMBL" id="JAEMUK010000008">
    <property type="protein sequence ID" value="MBJ7542846.1"/>
    <property type="molecule type" value="Genomic_DNA"/>
</dbReference>
<evidence type="ECO:0000256" key="2">
    <source>
        <dbReference type="PROSITE-ProRule" id="PRU00285"/>
    </source>
</evidence>
<comment type="similarity">
    <text evidence="2 3">Belongs to the small heat shock protein (HSP20) family.</text>
</comment>
<comment type="caution">
    <text evidence="5">The sequence shown here is derived from an EMBL/GenBank/DDBJ whole genome shotgun (WGS) entry which is preliminary data.</text>
</comment>
<dbReference type="Proteomes" id="UP000623250">
    <property type="component" value="Unassembled WGS sequence"/>
</dbReference>
<dbReference type="Pfam" id="PF00011">
    <property type="entry name" value="HSP20"/>
    <property type="match status" value="1"/>
</dbReference>
<dbReference type="Gene3D" id="2.60.40.790">
    <property type="match status" value="1"/>
</dbReference>
<evidence type="ECO:0000313" key="5">
    <source>
        <dbReference type="EMBL" id="MBJ7542846.1"/>
    </source>
</evidence>
<evidence type="ECO:0000256" key="1">
    <source>
        <dbReference type="ARBA" id="ARBA00023016"/>
    </source>
</evidence>
<keyword evidence="6" id="KW-1185">Reference proteome</keyword>
<dbReference type="InterPro" id="IPR008978">
    <property type="entry name" value="HSP20-like_chaperone"/>
</dbReference>
<evidence type="ECO:0000313" key="6">
    <source>
        <dbReference type="Proteomes" id="UP000623250"/>
    </source>
</evidence>
<dbReference type="PROSITE" id="PS01031">
    <property type="entry name" value="SHSP"/>
    <property type="match status" value="1"/>
</dbReference>
<dbReference type="PANTHER" id="PTHR47062">
    <property type="match status" value="1"/>
</dbReference>
<protein>
    <submittedName>
        <fullName evidence="5">Hsp20 family protein</fullName>
    </submittedName>
</protein>
<gene>
    <name evidence="5" type="ORF">JDN41_04670</name>
</gene>
<dbReference type="RefSeq" id="WP_013418033.1">
    <property type="nucleotide sequence ID" value="NZ_JAEMUK010000008.1"/>
</dbReference>
<accession>A0A8I1KJF1</accession>
<sequence>MRRLDLSPLYKSAIGFDHLANVLDQLSGLESESGFPPYNIERLGENVYRVTMAVAGFGENDLSIDVKEGTLTIRGEKKGEPAARAYIHQGIAARNFERRFRLADYVEVSAAALENGLLHVDLKRELPEAMKPRTIQITKGAPQPRVIEGDAASKVEAAA</sequence>
<evidence type="ECO:0000256" key="3">
    <source>
        <dbReference type="RuleBase" id="RU003616"/>
    </source>
</evidence>
<dbReference type="PANTHER" id="PTHR47062:SF1">
    <property type="entry name" value="SMALL HEAT SHOCK PROTEIN IBPA"/>
    <property type="match status" value="1"/>
</dbReference>
<dbReference type="InterPro" id="IPR002068">
    <property type="entry name" value="A-crystallin/Hsp20_dom"/>
</dbReference>
<dbReference type="InterPro" id="IPR037913">
    <property type="entry name" value="ACD_IbpA/B"/>
</dbReference>
<feature type="domain" description="SHSP" evidence="4">
    <location>
        <begin position="29"/>
        <end position="140"/>
    </location>
</feature>
<keyword evidence="1" id="KW-0346">Stress response</keyword>
<dbReference type="CDD" id="cd06470">
    <property type="entry name" value="ACD_IbpA-B_like"/>
    <property type="match status" value="1"/>
</dbReference>
<name>A0A8I1KJF1_9HYPH</name>
<dbReference type="AlphaFoldDB" id="A0A8I1KJF1"/>
<dbReference type="SUPFAM" id="SSF49764">
    <property type="entry name" value="HSP20-like chaperones"/>
    <property type="match status" value="1"/>
</dbReference>
<organism evidence="5 6">
    <name type="scientific">Rhodomicrobium udaipurense</name>
    <dbReference type="NCBI Taxonomy" id="1202716"/>
    <lineage>
        <taxon>Bacteria</taxon>
        <taxon>Pseudomonadati</taxon>
        <taxon>Pseudomonadota</taxon>
        <taxon>Alphaproteobacteria</taxon>
        <taxon>Hyphomicrobiales</taxon>
        <taxon>Hyphomicrobiaceae</taxon>
        <taxon>Rhodomicrobium</taxon>
    </lineage>
</organism>
<reference evidence="5 6" key="1">
    <citation type="submission" date="2020-12" db="EMBL/GenBank/DDBJ databases">
        <title>Revised draft genomes of Rhodomicrobium vannielii ATCC 17100 and Rhodomicrobium udaipurense JA643.</title>
        <authorList>
            <person name="Conners E.M."/>
            <person name="Davenport E.J."/>
            <person name="Bose A."/>
        </authorList>
    </citation>
    <scope>NUCLEOTIDE SEQUENCE [LARGE SCALE GENOMIC DNA]</scope>
    <source>
        <strain evidence="5 6">JA643</strain>
    </source>
</reference>
<evidence type="ECO:0000259" key="4">
    <source>
        <dbReference type="PROSITE" id="PS01031"/>
    </source>
</evidence>